<keyword evidence="2" id="KW-1003">Cell membrane</keyword>
<evidence type="ECO:0000256" key="1">
    <source>
        <dbReference type="ARBA" id="ARBA00004651"/>
    </source>
</evidence>
<evidence type="ECO:0008006" key="9">
    <source>
        <dbReference type="Google" id="ProtNLM"/>
    </source>
</evidence>
<evidence type="ECO:0000256" key="3">
    <source>
        <dbReference type="ARBA" id="ARBA00022692"/>
    </source>
</evidence>
<keyword evidence="4 6" id="KW-1133">Transmembrane helix</keyword>
<dbReference type="STRING" id="281362.AT959_17330"/>
<evidence type="ECO:0000313" key="8">
    <source>
        <dbReference type="Proteomes" id="UP000070186"/>
    </source>
</evidence>
<dbReference type="EMBL" id="LODL01000035">
    <property type="protein sequence ID" value="KXB29693.1"/>
    <property type="molecule type" value="Genomic_DNA"/>
</dbReference>
<dbReference type="Pfam" id="PF03899">
    <property type="entry name" value="ATP-synt_I"/>
    <property type="match status" value="1"/>
</dbReference>
<dbReference type="Proteomes" id="UP000070186">
    <property type="component" value="Unassembled WGS sequence"/>
</dbReference>
<evidence type="ECO:0000256" key="6">
    <source>
        <dbReference type="SAM" id="Phobius"/>
    </source>
</evidence>
<evidence type="ECO:0000256" key="5">
    <source>
        <dbReference type="ARBA" id="ARBA00023136"/>
    </source>
</evidence>
<protein>
    <recommendedName>
        <fullName evidence="9">ATP synthase I</fullName>
    </recommendedName>
</protein>
<comment type="subcellular location">
    <subcellularLocation>
        <location evidence="1">Cell membrane</location>
        <topology evidence="1">Multi-pass membrane protein</topology>
    </subcellularLocation>
</comment>
<dbReference type="GO" id="GO:0005886">
    <property type="term" value="C:plasma membrane"/>
    <property type="evidence" value="ECO:0007669"/>
    <property type="project" value="UniProtKB-SubCell"/>
</dbReference>
<dbReference type="InterPro" id="IPR005598">
    <property type="entry name" value="ATP_synth_I"/>
</dbReference>
<reference evidence="7 8" key="1">
    <citation type="submission" date="2015-12" db="EMBL/GenBank/DDBJ databases">
        <title>Nitrous oxide reduction kinetics distinguish bacteria harboring typical versus atypical NosZ.</title>
        <authorList>
            <person name="Yoon S."/>
            <person name="Nissen S."/>
            <person name="Park D."/>
            <person name="Sanford R.A."/>
            <person name="Loeffler F.E."/>
        </authorList>
    </citation>
    <scope>NUCLEOTIDE SEQUENCE [LARGE SCALE GENOMIC DNA]</scope>
    <source>
        <strain evidence="7 8">ATCC BAA-841</strain>
    </source>
</reference>
<keyword evidence="5 6" id="KW-0472">Membrane</keyword>
<organism evidence="7 8">
    <name type="scientific">Dechloromonas denitrificans</name>
    <dbReference type="NCBI Taxonomy" id="281362"/>
    <lineage>
        <taxon>Bacteria</taxon>
        <taxon>Pseudomonadati</taxon>
        <taxon>Pseudomonadota</taxon>
        <taxon>Betaproteobacteria</taxon>
        <taxon>Rhodocyclales</taxon>
        <taxon>Azonexaceae</taxon>
        <taxon>Dechloromonas</taxon>
    </lineage>
</organism>
<accession>A0A133XFI9</accession>
<feature type="transmembrane region" description="Helical" evidence="6">
    <location>
        <begin position="32"/>
        <end position="53"/>
    </location>
</feature>
<sequence>MNSTMYRAIILQFGAALITAIGAGAIVGTRGLVSVGLAALACILPNLFFAVRLTMVTNRPDASFAANFFIGEFLKIAATIGFLAIAVKGYPEMHWPSLLIGFAIVLHAGFIAFWKKP</sequence>
<feature type="transmembrane region" description="Helical" evidence="6">
    <location>
        <begin position="93"/>
        <end position="114"/>
    </location>
</feature>
<evidence type="ECO:0000256" key="2">
    <source>
        <dbReference type="ARBA" id="ARBA00022475"/>
    </source>
</evidence>
<comment type="caution">
    <text evidence="7">The sequence shown here is derived from an EMBL/GenBank/DDBJ whole genome shotgun (WGS) entry which is preliminary data.</text>
</comment>
<keyword evidence="3 6" id="KW-0812">Transmembrane</keyword>
<evidence type="ECO:0000256" key="4">
    <source>
        <dbReference type="ARBA" id="ARBA00022989"/>
    </source>
</evidence>
<evidence type="ECO:0000313" key="7">
    <source>
        <dbReference type="EMBL" id="KXB29693.1"/>
    </source>
</evidence>
<name>A0A133XFI9_9RHOO</name>
<gene>
    <name evidence="7" type="ORF">AT959_17330</name>
</gene>
<dbReference type="AlphaFoldDB" id="A0A133XFI9"/>
<keyword evidence="8" id="KW-1185">Reference proteome</keyword>
<proteinExistence type="predicted"/>
<feature type="transmembrane region" description="Helical" evidence="6">
    <location>
        <begin position="65"/>
        <end position="87"/>
    </location>
</feature>